<dbReference type="AlphaFoldDB" id="A0A162C6K0"/>
<evidence type="ECO:0000313" key="2">
    <source>
        <dbReference type="Proteomes" id="UP000076858"/>
    </source>
</evidence>
<dbReference type="Proteomes" id="UP000076858">
    <property type="component" value="Unassembled WGS sequence"/>
</dbReference>
<reference evidence="1 2" key="1">
    <citation type="submission" date="2016-03" db="EMBL/GenBank/DDBJ databases">
        <title>EvidentialGene: Evidence-directed Construction of Genes on Genomes.</title>
        <authorList>
            <person name="Gilbert D.G."/>
            <person name="Choi J.-H."/>
            <person name="Mockaitis K."/>
            <person name="Colbourne J."/>
            <person name="Pfrender M."/>
        </authorList>
    </citation>
    <scope>NUCLEOTIDE SEQUENCE [LARGE SCALE GENOMIC DNA]</scope>
    <source>
        <strain evidence="1 2">Xinb3</strain>
        <tissue evidence="1">Complete organism</tissue>
    </source>
</reference>
<name>A0A162C6K0_9CRUS</name>
<sequence length="79" mass="9126">MNDVFDVLNGQFVAEGIQLANWWKKKKVLDAFLTVLDITEECHRTRKLNDPDIPVNVFSSYTTLQSWRVSVLSVIELTE</sequence>
<proteinExistence type="predicted"/>
<evidence type="ECO:0000313" key="1">
    <source>
        <dbReference type="EMBL" id="KZS01481.1"/>
    </source>
</evidence>
<accession>A0A162C6K0</accession>
<gene>
    <name evidence="1" type="ORF">APZ42_001850</name>
</gene>
<dbReference type="EMBL" id="LRGB01006772">
    <property type="protein sequence ID" value="KZS01481.1"/>
    <property type="molecule type" value="Genomic_DNA"/>
</dbReference>
<protein>
    <submittedName>
        <fullName evidence="1">Uncharacterized protein</fullName>
    </submittedName>
</protein>
<organism evidence="1 2">
    <name type="scientific">Daphnia magna</name>
    <dbReference type="NCBI Taxonomy" id="35525"/>
    <lineage>
        <taxon>Eukaryota</taxon>
        <taxon>Metazoa</taxon>
        <taxon>Ecdysozoa</taxon>
        <taxon>Arthropoda</taxon>
        <taxon>Crustacea</taxon>
        <taxon>Branchiopoda</taxon>
        <taxon>Diplostraca</taxon>
        <taxon>Cladocera</taxon>
        <taxon>Anomopoda</taxon>
        <taxon>Daphniidae</taxon>
        <taxon>Daphnia</taxon>
    </lineage>
</organism>
<keyword evidence="2" id="KW-1185">Reference proteome</keyword>
<comment type="caution">
    <text evidence="1">The sequence shown here is derived from an EMBL/GenBank/DDBJ whole genome shotgun (WGS) entry which is preliminary data.</text>
</comment>